<dbReference type="Proteomes" id="UP001054945">
    <property type="component" value="Unassembled WGS sequence"/>
</dbReference>
<accession>A0AAV4PE81</accession>
<proteinExistence type="predicted"/>
<organism evidence="1 2">
    <name type="scientific">Caerostris extrusa</name>
    <name type="common">Bark spider</name>
    <name type="synonym">Caerostris bankana</name>
    <dbReference type="NCBI Taxonomy" id="172846"/>
    <lineage>
        <taxon>Eukaryota</taxon>
        <taxon>Metazoa</taxon>
        <taxon>Ecdysozoa</taxon>
        <taxon>Arthropoda</taxon>
        <taxon>Chelicerata</taxon>
        <taxon>Arachnida</taxon>
        <taxon>Araneae</taxon>
        <taxon>Araneomorphae</taxon>
        <taxon>Entelegynae</taxon>
        <taxon>Araneoidea</taxon>
        <taxon>Araneidae</taxon>
        <taxon>Caerostris</taxon>
    </lineage>
</organism>
<keyword evidence="2" id="KW-1185">Reference proteome</keyword>
<sequence length="94" mass="10703">MGNSDDDGGRELIPSRQIQRFSVNVLSVQSVSQQFMTIVIKCVEVYHVVKKPTGSHYKPKPYNPPNSYPKRPYAISSWYNISLAWWTCIIEGGL</sequence>
<comment type="caution">
    <text evidence="1">The sequence shown here is derived from an EMBL/GenBank/DDBJ whole genome shotgun (WGS) entry which is preliminary data.</text>
</comment>
<evidence type="ECO:0000313" key="1">
    <source>
        <dbReference type="EMBL" id="GIX94909.1"/>
    </source>
</evidence>
<evidence type="ECO:0000313" key="2">
    <source>
        <dbReference type="Proteomes" id="UP001054945"/>
    </source>
</evidence>
<dbReference type="EMBL" id="BPLR01004447">
    <property type="protein sequence ID" value="GIX94909.1"/>
    <property type="molecule type" value="Genomic_DNA"/>
</dbReference>
<name>A0AAV4PE81_CAEEX</name>
<protein>
    <submittedName>
        <fullName evidence="1">Uncharacterized protein</fullName>
    </submittedName>
</protein>
<gene>
    <name evidence="1" type="ORF">CEXT_530631</name>
</gene>
<dbReference type="AlphaFoldDB" id="A0AAV4PE81"/>
<reference evidence="1 2" key="1">
    <citation type="submission" date="2021-06" db="EMBL/GenBank/DDBJ databases">
        <title>Caerostris extrusa draft genome.</title>
        <authorList>
            <person name="Kono N."/>
            <person name="Arakawa K."/>
        </authorList>
    </citation>
    <scope>NUCLEOTIDE SEQUENCE [LARGE SCALE GENOMIC DNA]</scope>
</reference>